<organism evidence="2">
    <name type="scientific">Sediminibacterium sp. KACHI17</name>
    <dbReference type="NCBI Taxonomy" id="1751071"/>
    <lineage>
        <taxon>Bacteria</taxon>
        <taxon>Pseudomonadati</taxon>
        <taxon>Bacteroidota</taxon>
        <taxon>Chitinophagia</taxon>
        <taxon>Chitinophagales</taxon>
        <taxon>Chitinophagaceae</taxon>
        <taxon>Sediminibacterium</taxon>
    </lineage>
</organism>
<dbReference type="RefSeq" id="WP_353549574.1">
    <property type="nucleotide sequence ID" value="NZ_AP029612.1"/>
</dbReference>
<sequence length="119" mass="14099">MMKKLLLCYFIGMIAACSNDTDAHIIPKDSMQAIMWDMMKADEVFIRKLVADSNAAKNKEDVKLYETVFRIHKINKDRFFESYRYYEAHPILLKEIIDSIDSKSNRERIERYSGKRNKP</sequence>
<feature type="domain" description="DUF4296" evidence="1">
    <location>
        <begin position="24"/>
        <end position="107"/>
    </location>
</feature>
<accession>A0AAT9GFF5</accession>
<dbReference type="AlphaFoldDB" id="A0AAT9GFF5"/>
<reference evidence="2" key="1">
    <citation type="submission" date="2024-02" db="EMBL/GenBank/DDBJ databases">
        <title>Sediminibacterium planktonica sp. nov. and Sediminibacterium longus sp. nov., isolated from surface lake and river water.</title>
        <authorList>
            <person name="Watanabe K."/>
            <person name="Takemine S."/>
            <person name="Ishii Y."/>
            <person name="Ogata Y."/>
            <person name="Shindo C."/>
            <person name="Suda W."/>
        </authorList>
    </citation>
    <scope>NUCLEOTIDE SEQUENCE</scope>
    <source>
        <strain evidence="2">KACHI17</strain>
    </source>
</reference>
<protein>
    <recommendedName>
        <fullName evidence="1">DUF4296 domain-containing protein</fullName>
    </recommendedName>
</protein>
<gene>
    <name evidence="2" type="ORF">KACHI17_01240</name>
</gene>
<name>A0AAT9GFF5_9BACT</name>
<dbReference type="EMBL" id="AP029612">
    <property type="protein sequence ID" value="BFG69243.1"/>
    <property type="molecule type" value="Genomic_DNA"/>
</dbReference>
<evidence type="ECO:0000313" key="2">
    <source>
        <dbReference type="EMBL" id="BFG69243.1"/>
    </source>
</evidence>
<proteinExistence type="predicted"/>
<dbReference type="PROSITE" id="PS51257">
    <property type="entry name" value="PROKAR_LIPOPROTEIN"/>
    <property type="match status" value="1"/>
</dbReference>
<evidence type="ECO:0000259" key="1">
    <source>
        <dbReference type="Pfam" id="PF14129"/>
    </source>
</evidence>
<dbReference type="Pfam" id="PF14129">
    <property type="entry name" value="DUF4296"/>
    <property type="match status" value="1"/>
</dbReference>
<dbReference type="InterPro" id="IPR025381">
    <property type="entry name" value="DUF4296"/>
</dbReference>